<keyword evidence="3" id="KW-1185">Reference proteome</keyword>
<reference evidence="3" key="1">
    <citation type="journal article" date="2019" name="Int. J. Syst. Evol. Microbiol.">
        <title>The Global Catalogue of Microorganisms (GCM) 10K type strain sequencing project: providing services to taxonomists for standard genome sequencing and annotation.</title>
        <authorList>
            <consortium name="The Broad Institute Genomics Platform"/>
            <consortium name="The Broad Institute Genome Sequencing Center for Infectious Disease"/>
            <person name="Wu L."/>
            <person name="Ma J."/>
        </authorList>
    </citation>
    <scope>NUCLEOTIDE SEQUENCE [LARGE SCALE GENOMIC DNA]</scope>
    <source>
        <strain evidence="3">KCTC 52165</strain>
    </source>
</reference>
<dbReference type="InterPro" id="IPR025870">
    <property type="entry name" value="Glyoxalase-like_dom"/>
</dbReference>
<comment type="caution">
    <text evidence="2">The sequence shown here is derived from an EMBL/GenBank/DDBJ whole genome shotgun (WGS) entry which is preliminary data.</text>
</comment>
<dbReference type="EMBL" id="JBHRTK010000004">
    <property type="protein sequence ID" value="MFC3205573.1"/>
    <property type="molecule type" value="Genomic_DNA"/>
</dbReference>
<feature type="domain" description="Glyoxalase-like" evidence="1">
    <location>
        <begin position="8"/>
        <end position="188"/>
    </location>
</feature>
<dbReference type="Proteomes" id="UP001595583">
    <property type="component" value="Unassembled WGS sequence"/>
</dbReference>
<sequence>MTIELSHIDHPVIAVADMENGHELYTKLGFTIPPRGSHLEWGTGNWCIMFADDYLELRGIVDGSRYTHNLDKHLATKGEGLMGLAFAPSVSAEVSFKRAEEAGLKPTGLKALTRRFELPEGDAFPNFRICYLNEAEIPELLTTVVCEHRTPEIIRTPAWLAHENTVTGVRSMTGVSDDLTTLAERLALLVGADNVHVTETTVRITLPQGAYLEYVTPAVAAERGIADPKAAIPYLPAMTLGVADIAATRSVLRRNEVGYDELGEDALRVPASYCCGVILDFVENKEA</sequence>
<dbReference type="Gene3D" id="3.10.180.10">
    <property type="entry name" value="2,3-Dihydroxybiphenyl 1,2-Dioxygenase, domain 1"/>
    <property type="match status" value="1"/>
</dbReference>
<dbReference type="SUPFAM" id="SSF54593">
    <property type="entry name" value="Glyoxalase/Bleomycin resistance protein/Dihydroxybiphenyl dioxygenase"/>
    <property type="match status" value="1"/>
</dbReference>
<dbReference type="InterPro" id="IPR029068">
    <property type="entry name" value="Glyas_Bleomycin-R_OHBP_Dase"/>
</dbReference>
<evidence type="ECO:0000259" key="1">
    <source>
        <dbReference type="Pfam" id="PF13468"/>
    </source>
</evidence>
<protein>
    <submittedName>
        <fullName evidence="2">VOC family protein</fullName>
    </submittedName>
</protein>
<dbReference type="PANTHER" id="PTHR40265">
    <property type="entry name" value="BLL2707 PROTEIN"/>
    <property type="match status" value="1"/>
</dbReference>
<dbReference type="PANTHER" id="PTHR40265:SF1">
    <property type="entry name" value="GLYOXALASE-LIKE DOMAIN-CONTAINING PROTEIN"/>
    <property type="match status" value="1"/>
</dbReference>
<evidence type="ECO:0000313" key="2">
    <source>
        <dbReference type="EMBL" id="MFC3205573.1"/>
    </source>
</evidence>
<organism evidence="2 3">
    <name type="scientific">Aquamicrobium soli</name>
    <dbReference type="NCBI Taxonomy" id="1811518"/>
    <lineage>
        <taxon>Bacteria</taxon>
        <taxon>Pseudomonadati</taxon>
        <taxon>Pseudomonadota</taxon>
        <taxon>Alphaproteobacteria</taxon>
        <taxon>Hyphomicrobiales</taxon>
        <taxon>Phyllobacteriaceae</taxon>
        <taxon>Aquamicrobium</taxon>
    </lineage>
</organism>
<accession>A0ABV7K819</accession>
<evidence type="ECO:0000313" key="3">
    <source>
        <dbReference type="Proteomes" id="UP001595583"/>
    </source>
</evidence>
<gene>
    <name evidence="2" type="ORF">ACFOHJ_05055</name>
</gene>
<dbReference type="Pfam" id="PF13468">
    <property type="entry name" value="Glyoxalase_3"/>
    <property type="match status" value="1"/>
</dbReference>
<proteinExistence type="predicted"/>
<name>A0ABV7K819_9HYPH</name>
<dbReference type="RefSeq" id="WP_378219151.1">
    <property type="nucleotide sequence ID" value="NZ_JBHRTK010000004.1"/>
</dbReference>